<evidence type="ECO:0000313" key="1">
    <source>
        <dbReference type="EMBL" id="KAK1730226.1"/>
    </source>
</evidence>
<dbReference type="Proteomes" id="UP001244207">
    <property type="component" value="Unassembled WGS sequence"/>
</dbReference>
<name>A0AAD9D231_GLOAC</name>
<dbReference type="GeneID" id="85391039"/>
<gene>
    <name evidence="1" type="ORF">BDZ83DRAFT_601985</name>
</gene>
<dbReference type="RefSeq" id="XP_060370281.1">
    <property type="nucleotide sequence ID" value="XM_060507140.1"/>
</dbReference>
<accession>A0AAD9D231</accession>
<evidence type="ECO:0000313" key="2">
    <source>
        <dbReference type="Proteomes" id="UP001244207"/>
    </source>
</evidence>
<protein>
    <submittedName>
        <fullName evidence="1">Uncharacterized protein</fullName>
    </submittedName>
</protein>
<reference evidence="1" key="1">
    <citation type="submission" date="2021-12" db="EMBL/GenBank/DDBJ databases">
        <title>Comparative genomics, transcriptomics and evolutionary studies reveal genomic signatures of adaptation to plant cell wall in hemibiotrophic fungi.</title>
        <authorList>
            <consortium name="DOE Joint Genome Institute"/>
            <person name="Baroncelli R."/>
            <person name="Diaz J.F."/>
            <person name="Benocci T."/>
            <person name="Peng M."/>
            <person name="Battaglia E."/>
            <person name="Haridas S."/>
            <person name="Andreopoulos W."/>
            <person name="Labutti K."/>
            <person name="Pangilinan J."/>
            <person name="Floch G.L."/>
            <person name="Makela M.R."/>
            <person name="Henrissat B."/>
            <person name="Grigoriev I.V."/>
            <person name="Crouch J.A."/>
            <person name="De Vries R.P."/>
            <person name="Sukno S.A."/>
            <person name="Thon M.R."/>
        </authorList>
    </citation>
    <scope>NUCLEOTIDE SEQUENCE</scope>
    <source>
        <strain evidence="1">CBS 112980</strain>
    </source>
</reference>
<dbReference type="EMBL" id="JAHMHS010000007">
    <property type="protein sequence ID" value="KAK1730226.1"/>
    <property type="molecule type" value="Genomic_DNA"/>
</dbReference>
<comment type="caution">
    <text evidence="1">The sequence shown here is derived from an EMBL/GenBank/DDBJ whole genome shotgun (WGS) entry which is preliminary data.</text>
</comment>
<sequence>MLNNARISRQGTKKHAFAKKNGFFLRLFHLRPKRHRYKREHPFTRSQAKLS</sequence>
<keyword evidence="2" id="KW-1185">Reference proteome</keyword>
<proteinExistence type="predicted"/>
<organism evidence="1 2">
    <name type="scientific">Glomerella acutata</name>
    <name type="common">Colletotrichum acutatum</name>
    <dbReference type="NCBI Taxonomy" id="27357"/>
    <lineage>
        <taxon>Eukaryota</taxon>
        <taxon>Fungi</taxon>
        <taxon>Dikarya</taxon>
        <taxon>Ascomycota</taxon>
        <taxon>Pezizomycotina</taxon>
        <taxon>Sordariomycetes</taxon>
        <taxon>Hypocreomycetidae</taxon>
        <taxon>Glomerellales</taxon>
        <taxon>Glomerellaceae</taxon>
        <taxon>Colletotrichum</taxon>
        <taxon>Colletotrichum acutatum species complex</taxon>
    </lineage>
</organism>
<dbReference type="AlphaFoldDB" id="A0AAD9D231"/>